<dbReference type="EMBL" id="RSCD01000022">
    <property type="protein sequence ID" value="RSH83945.1"/>
    <property type="molecule type" value="Genomic_DNA"/>
</dbReference>
<reference evidence="2 3" key="1">
    <citation type="submission" date="2018-11" db="EMBL/GenBank/DDBJ databases">
        <title>Genome sequence of Saitozyma podzolica DSM 27192.</title>
        <authorList>
            <person name="Aliyu H."/>
            <person name="Gorte O."/>
            <person name="Ochsenreither K."/>
        </authorList>
    </citation>
    <scope>NUCLEOTIDE SEQUENCE [LARGE SCALE GENOMIC DNA]</scope>
    <source>
        <strain evidence="2 3">DSM 27192</strain>
    </source>
</reference>
<keyword evidence="3" id="KW-1185">Reference proteome</keyword>
<protein>
    <recommendedName>
        <fullName evidence="4">FR47-like domain-containing protein</fullName>
    </recommendedName>
</protein>
<accession>A0A427XZ03</accession>
<dbReference type="InterPro" id="IPR016181">
    <property type="entry name" value="Acyl_CoA_acyltransferase"/>
</dbReference>
<organism evidence="2 3">
    <name type="scientific">Saitozyma podzolica</name>
    <dbReference type="NCBI Taxonomy" id="1890683"/>
    <lineage>
        <taxon>Eukaryota</taxon>
        <taxon>Fungi</taxon>
        <taxon>Dikarya</taxon>
        <taxon>Basidiomycota</taxon>
        <taxon>Agaricomycotina</taxon>
        <taxon>Tremellomycetes</taxon>
        <taxon>Tremellales</taxon>
        <taxon>Trimorphomycetaceae</taxon>
        <taxon>Saitozyma</taxon>
    </lineage>
</organism>
<name>A0A427XZ03_9TREE</name>
<proteinExistence type="predicted"/>
<evidence type="ECO:0000313" key="3">
    <source>
        <dbReference type="Proteomes" id="UP000279259"/>
    </source>
</evidence>
<sequence>MSQSILHKHDALSLVTLLEGHLPYSLPVYGTILANIPEPGISPDEYGNTHPLSAWATFPPGSPSLEPWVIIVPLGTPLEDQIRLYCSAETSCPDTSASDYPSGLDTVKRALRSYGELSPGFKMVGALNALWVPEVERFLHGQPRGRCNVFLPPLTGLGDSQAPEALEVEGYTVDHGREAEVEVFRDTSDIKRPSAYYRARLPWSTVIRPSSSAEVGASASSTPAPAAALVLTHMDGSLGALHTDAAYRRKGLARWVVQQHLKTGRGLLRNPRPNPISNPDPDPDPSPATGSANDLQDDTVARGGRGGEGGEGGGGGGAWTVVFRGNEASEGLWINLGWRVGWECAWVYKGD</sequence>
<evidence type="ECO:0000313" key="2">
    <source>
        <dbReference type="EMBL" id="RSH83945.1"/>
    </source>
</evidence>
<dbReference type="STRING" id="1890683.A0A427XZ03"/>
<feature type="compositionally biased region" description="Pro residues" evidence="1">
    <location>
        <begin position="272"/>
        <end position="286"/>
    </location>
</feature>
<dbReference type="Gene3D" id="3.40.630.30">
    <property type="match status" value="1"/>
</dbReference>
<comment type="caution">
    <text evidence="2">The sequence shown here is derived from an EMBL/GenBank/DDBJ whole genome shotgun (WGS) entry which is preliminary data.</text>
</comment>
<dbReference type="AlphaFoldDB" id="A0A427XZ03"/>
<dbReference type="OrthoDB" id="61870at2759"/>
<dbReference type="Proteomes" id="UP000279259">
    <property type="component" value="Unassembled WGS sequence"/>
</dbReference>
<evidence type="ECO:0000256" key="1">
    <source>
        <dbReference type="SAM" id="MobiDB-lite"/>
    </source>
</evidence>
<feature type="region of interest" description="Disordered" evidence="1">
    <location>
        <begin position="263"/>
        <end position="318"/>
    </location>
</feature>
<evidence type="ECO:0008006" key="4">
    <source>
        <dbReference type="Google" id="ProtNLM"/>
    </source>
</evidence>
<gene>
    <name evidence="2" type="ORF">EHS25_005189</name>
</gene>
<feature type="compositionally biased region" description="Gly residues" evidence="1">
    <location>
        <begin position="303"/>
        <end position="318"/>
    </location>
</feature>
<dbReference type="SUPFAM" id="SSF55729">
    <property type="entry name" value="Acyl-CoA N-acyltransferases (Nat)"/>
    <property type="match status" value="1"/>
</dbReference>